<evidence type="ECO:0000256" key="1">
    <source>
        <dbReference type="ARBA" id="ARBA00006484"/>
    </source>
</evidence>
<dbReference type="InterPro" id="IPR036291">
    <property type="entry name" value="NAD(P)-bd_dom_sf"/>
</dbReference>
<dbReference type="Proteomes" id="UP001575181">
    <property type="component" value="Unassembled WGS sequence"/>
</dbReference>
<evidence type="ECO:0000313" key="4">
    <source>
        <dbReference type="Proteomes" id="UP001575181"/>
    </source>
</evidence>
<comment type="similarity">
    <text evidence="1">Belongs to the short-chain dehydrogenases/reductases (SDR) family.</text>
</comment>
<reference evidence="3 4" key="1">
    <citation type="submission" date="2024-08" db="EMBL/GenBank/DDBJ databases">
        <title>Whole-genome sequencing of halo(alkali)philic microorganisms from hypersaline lakes.</title>
        <authorList>
            <person name="Sorokin D.Y."/>
            <person name="Merkel A.Y."/>
            <person name="Messina E."/>
            <person name="Yakimov M."/>
        </authorList>
    </citation>
    <scope>NUCLEOTIDE SEQUENCE [LARGE SCALE GENOMIC DNA]</scope>
    <source>
        <strain evidence="3 4">Cl-TMA</strain>
    </source>
</reference>
<organism evidence="3 4">
    <name type="scientific">Thiohalorhabdus methylotrophus</name>
    <dbReference type="NCBI Taxonomy" id="3242694"/>
    <lineage>
        <taxon>Bacteria</taxon>
        <taxon>Pseudomonadati</taxon>
        <taxon>Pseudomonadota</taxon>
        <taxon>Gammaproteobacteria</taxon>
        <taxon>Thiohalorhabdales</taxon>
        <taxon>Thiohalorhabdaceae</taxon>
        <taxon>Thiohalorhabdus</taxon>
    </lineage>
</organism>
<dbReference type="Pfam" id="PF00106">
    <property type="entry name" value="adh_short"/>
    <property type="match status" value="1"/>
</dbReference>
<keyword evidence="2" id="KW-0560">Oxidoreductase</keyword>
<dbReference type="PANTHER" id="PTHR42901">
    <property type="entry name" value="ALCOHOL DEHYDROGENASE"/>
    <property type="match status" value="1"/>
</dbReference>
<dbReference type="EMBL" id="JBGUAW010000010">
    <property type="protein sequence ID" value="MFA9461964.1"/>
    <property type="molecule type" value="Genomic_DNA"/>
</dbReference>
<dbReference type="RefSeq" id="WP_373656753.1">
    <property type="nucleotide sequence ID" value="NZ_JBGUAW010000010.1"/>
</dbReference>
<dbReference type="InterPro" id="IPR002347">
    <property type="entry name" value="SDR_fam"/>
</dbReference>
<dbReference type="SUPFAM" id="SSF51735">
    <property type="entry name" value="NAD(P)-binding Rossmann-fold domains"/>
    <property type="match status" value="1"/>
</dbReference>
<comment type="caution">
    <text evidence="3">The sequence shown here is derived from an EMBL/GenBank/DDBJ whole genome shotgun (WGS) entry which is preliminary data.</text>
</comment>
<evidence type="ECO:0000256" key="2">
    <source>
        <dbReference type="ARBA" id="ARBA00023002"/>
    </source>
</evidence>
<name>A0ABV4TZD3_9GAMM</name>
<keyword evidence="4" id="KW-1185">Reference proteome</keyword>
<evidence type="ECO:0000313" key="3">
    <source>
        <dbReference type="EMBL" id="MFA9461964.1"/>
    </source>
</evidence>
<dbReference type="PANTHER" id="PTHR42901:SF1">
    <property type="entry name" value="ALCOHOL DEHYDROGENASE"/>
    <property type="match status" value="1"/>
</dbReference>
<protein>
    <submittedName>
        <fullName evidence="3">SDR family NAD(P)-dependent oxidoreductase</fullName>
    </submittedName>
</protein>
<accession>A0ABV4TZD3</accession>
<gene>
    <name evidence="3" type="ORF">ACERLL_14160</name>
</gene>
<proteinExistence type="inferred from homology"/>
<dbReference type="PRINTS" id="PR00081">
    <property type="entry name" value="GDHRDH"/>
</dbReference>
<dbReference type="Gene3D" id="3.40.50.720">
    <property type="entry name" value="NAD(P)-binding Rossmann-like Domain"/>
    <property type="match status" value="1"/>
</dbReference>
<sequence length="251" mass="26409">MTGETGGSQEGALRGRVYLVTGAGSGLGRAVSLAFAAAGATMVLLDKEVAHLEAVYDEIEQAGGPQPAIFAVDLAGAQPEDYSKLAETLEEELGRLDGVVHAAAILGALAPLEHFSPETWDKVLRVNLTAPFLLTQPLLRLLQQGQDPTVTFVSDSVGSEPHAYWGAYGVSKAGEEALARMLGEETEKAGIRVNIVEPGPMRTPLQEEAFPAATPEELPDPAELTQLFLELVAPSGAPAHTRRLTPGDLPV</sequence>